<sequence>MNEINSSFARAEQVLPLLHIFLAILLISAQFCAIFCIRFYEKFSISIDKILNFIAFYEKIFFVLFGCLALSGIFMSRNSFIDPMINTIFVTKWVCAIFIFINFIYMHYEILLLKKALQNGDNNQNSDFLAIITKYFTPLNIVVCFICVYLGFVIKDIA</sequence>
<name>A7I205_CAMHC</name>
<feature type="transmembrane region" description="Helical" evidence="1">
    <location>
        <begin position="88"/>
        <end position="108"/>
    </location>
</feature>
<feature type="transmembrane region" description="Helical" evidence="1">
    <location>
        <begin position="60"/>
        <end position="76"/>
    </location>
</feature>
<keyword evidence="1" id="KW-0812">Transmembrane</keyword>
<keyword evidence="3" id="KW-1185">Reference proteome</keyword>
<dbReference type="AlphaFoldDB" id="A7I205"/>
<dbReference type="STRING" id="360107.CHAB381_0985"/>
<reference evidence="3" key="1">
    <citation type="submission" date="2007-07" db="EMBL/GenBank/DDBJ databases">
        <title>Complete genome sequence of Campylobacter hominis ATCC BAA-381, a commensal isolated from the human gastrointestinal tract.</title>
        <authorList>
            <person name="Fouts D.E."/>
            <person name="Mongodin E.F."/>
            <person name="Puiu D."/>
            <person name="Sebastian Y."/>
            <person name="Miller W.G."/>
            <person name="Mandrell R.E."/>
            <person name="Nelson K.E."/>
        </authorList>
    </citation>
    <scope>NUCLEOTIDE SEQUENCE [LARGE SCALE GENOMIC DNA]</scope>
    <source>
        <strain evidence="3">ATCC BAA-381 / LMG 19568 / NCTC 13146 / CH001A</strain>
    </source>
</reference>
<dbReference type="KEGG" id="cha:CHAB381_0985"/>
<accession>A7I205</accession>
<keyword evidence="1" id="KW-1133">Transmembrane helix</keyword>
<feature type="transmembrane region" description="Helical" evidence="1">
    <location>
        <begin position="20"/>
        <end position="40"/>
    </location>
</feature>
<organism evidence="2 3">
    <name type="scientific">Campylobacter hominis (strain ATCC BAA-381 / DSM 21671 / CCUG 45161 / LMG 19568 / NCTC 13146 / CH001A)</name>
    <dbReference type="NCBI Taxonomy" id="360107"/>
    <lineage>
        <taxon>Bacteria</taxon>
        <taxon>Pseudomonadati</taxon>
        <taxon>Campylobacterota</taxon>
        <taxon>Epsilonproteobacteria</taxon>
        <taxon>Campylobacterales</taxon>
        <taxon>Campylobacteraceae</taxon>
        <taxon>Campylobacter</taxon>
    </lineage>
</organism>
<keyword evidence="1" id="KW-0472">Membrane</keyword>
<dbReference type="OrthoDB" id="5354611at2"/>
<dbReference type="HOGENOM" id="CLU_1615940_0_0_7"/>
<dbReference type="Proteomes" id="UP000002407">
    <property type="component" value="Chromosome"/>
</dbReference>
<evidence type="ECO:0000313" key="2">
    <source>
        <dbReference type="EMBL" id="ABS51077.1"/>
    </source>
</evidence>
<evidence type="ECO:0000313" key="3">
    <source>
        <dbReference type="Proteomes" id="UP000002407"/>
    </source>
</evidence>
<gene>
    <name evidence="2" type="ordered locus">CHAB381_0985</name>
</gene>
<evidence type="ECO:0008006" key="4">
    <source>
        <dbReference type="Google" id="ProtNLM"/>
    </source>
</evidence>
<dbReference type="EMBL" id="CP000776">
    <property type="protein sequence ID" value="ABS51077.1"/>
    <property type="molecule type" value="Genomic_DNA"/>
</dbReference>
<protein>
    <recommendedName>
        <fullName evidence="4">3-isopropylmalate dehydratase small subunit</fullName>
    </recommendedName>
</protein>
<proteinExistence type="predicted"/>
<dbReference type="RefSeq" id="WP_012108841.1">
    <property type="nucleotide sequence ID" value="NC_009714.1"/>
</dbReference>
<feature type="transmembrane region" description="Helical" evidence="1">
    <location>
        <begin position="128"/>
        <end position="154"/>
    </location>
</feature>
<evidence type="ECO:0000256" key="1">
    <source>
        <dbReference type="SAM" id="Phobius"/>
    </source>
</evidence>